<dbReference type="RefSeq" id="WP_267541170.1">
    <property type="nucleotide sequence ID" value="NZ_JAPNKA010000001.1"/>
</dbReference>
<reference evidence="1 2" key="1">
    <citation type="submission" date="2022-11" db="EMBL/GenBank/DDBJ databases">
        <title>Minimal conservation of predation-associated metabolite biosynthetic gene clusters underscores biosynthetic potential of Myxococcota including descriptions for ten novel species: Archangium lansinium sp. nov., Myxococcus landrumus sp. nov., Nannocystis bai.</title>
        <authorList>
            <person name="Ahearne A."/>
            <person name="Stevens C."/>
            <person name="Phillips K."/>
        </authorList>
    </citation>
    <scope>NUCLEOTIDE SEQUENCE [LARGE SCALE GENOMIC DNA]</scope>
    <source>
        <strain evidence="1 2">MIWBW</strain>
    </source>
</reference>
<dbReference type="EMBL" id="JAPNKA010000001">
    <property type="protein sequence ID" value="MCY1082610.1"/>
    <property type="molecule type" value="Genomic_DNA"/>
</dbReference>
<evidence type="ECO:0000313" key="1">
    <source>
        <dbReference type="EMBL" id="MCY1082610.1"/>
    </source>
</evidence>
<organism evidence="1 2">
    <name type="scientific">Archangium lansingense</name>
    <dbReference type="NCBI Taxonomy" id="2995310"/>
    <lineage>
        <taxon>Bacteria</taxon>
        <taxon>Pseudomonadati</taxon>
        <taxon>Myxococcota</taxon>
        <taxon>Myxococcia</taxon>
        <taxon>Myxococcales</taxon>
        <taxon>Cystobacterineae</taxon>
        <taxon>Archangiaceae</taxon>
        <taxon>Archangium</taxon>
    </lineage>
</organism>
<protein>
    <submittedName>
        <fullName evidence="1">Uncharacterized protein</fullName>
    </submittedName>
</protein>
<accession>A0ABT4ALQ2</accession>
<sequence length="122" mass="14367">MNDGNASDSQAPRRHVYLLDYLMRLRQEKTRGLLLNMGEINVTRMVAFIDGYRACHYANGIKDEEYGLFHDWLRDVKHEFPGEGWDVKYLNDCDGDHERAIRKFLDFVAEFVALREREQQGV</sequence>
<dbReference type="Proteomes" id="UP001207654">
    <property type="component" value="Unassembled WGS sequence"/>
</dbReference>
<keyword evidence="2" id="KW-1185">Reference proteome</keyword>
<comment type="caution">
    <text evidence="1">The sequence shown here is derived from an EMBL/GenBank/DDBJ whole genome shotgun (WGS) entry which is preliminary data.</text>
</comment>
<proteinExistence type="predicted"/>
<gene>
    <name evidence="1" type="ORF">OV287_49995</name>
</gene>
<evidence type="ECO:0000313" key="2">
    <source>
        <dbReference type="Proteomes" id="UP001207654"/>
    </source>
</evidence>
<name>A0ABT4ALQ2_9BACT</name>